<evidence type="ECO:0008006" key="4">
    <source>
        <dbReference type="Google" id="ProtNLM"/>
    </source>
</evidence>
<name>A0A927ASJ7_9BACT</name>
<keyword evidence="3" id="KW-1185">Reference proteome</keyword>
<dbReference type="RefSeq" id="WP_190890132.1">
    <property type="nucleotide sequence ID" value="NZ_JACWZY010000026.1"/>
</dbReference>
<reference evidence="2" key="1">
    <citation type="submission" date="2020-09" db="EMBL/GenBank/DDBJ databases">
        <authorList>
            <person name="Kim M.K."/>
        </authorList>
    </citation>
    <scope>NUCLEOTIDE SEQUENCE</scope>
    <source>
        <strain evidence="2">BT702</strain>
    </source>
</reference>
<dbReference type="EMBL" id="JACWZY010000026">
    <property type="protein sequence ID" value="MBD2703963.1"/>
    <property type="molecule type" value="Genomic_DNA"/>
</dbReference>
<dbReference type="AlphaFoldDB" id="A0A927ASJ7"/>
<evidence type="ECO:0000313" key="3">
    <source>
        <dbReference type="Proteomes" id="UP000598820"/>
    </source>
</evidence>
<evidence type="ECO:0000313" key="2">
    <source>
        <dbReference type="EMBL" id="MBD2703963.1"/>
    </source>
</evidence>
<dbReference type="Proteomes" id="UP000598820">
    <property type="component" value="Unassembled WGS sequence"/>
</dbReference>
<organism evidence="2 3">
    <name type="scientific">Spirosoma profusum</name>
    <dbReference type="NCBI Taxonomy" id="2771354"/>
    <lineage>
        <taxon>Bacteria</taxon>
        <taxon>Pseudomonadati</taxon>
        <taxon>Bacteroidota</taxon>
        <taxon>Cytophagia</taxon>
        <taxon>Cytophagales</taxon>
        <taxon>Cytophagaceae</taxon>
        <taxon>Spirosoma</taxon>
    </lineage>
</organism>
<comment type="caution">
    <text evidence="2">The sequence shown here is derived from an EMBL/GenBank/DDBJ whole genome shotgun (WGS) entry which is preliminary data.</text>
</comment>
<proteinExistence type="predicted"/>
<protein>
    <recommendedName>
        <fullName evidence="4">Outer membrane protein beta-barrel domain-containing protein</fullName>
    </recommendedName>
</protein>
<sequence length="199" mass="21471">MQKLFIALFLLVAPLVKAQKFTALKLNAVVGYATPLDMSAGKGGFVYSVEPRYHLTHQLAVCLRFEQAYIQRSEILNSNLEYPSQAKLNTSGAIIANYAIGTKTVQPFIGIGAGLFHVDPSTQLLNGPSSSIYRFTLPAANLIGGIVRIGVNYSALTAEIAGNIMSDTSINYVGMNSELIGKNTYLTAKVGYTFGGRQR</sequence>
<accession>A0A927ASJ7</accession>
<evidence type="ECO:0000256" key="1">
    <source>
        <dbReference type="SAM" id="SignalP"/>
    </source>
</evidence>
<feature type="chain" id="PRO_5037272687" description="Outer membrane protein beta-barrel domain-containing protein" evidence="1">
    <location>
        <begin position="19"/>
        <end position="199"/>
    </location>
</feature>
<gene>
    <name evidence="2" type="ORF">IC229_25180</name>
</gene>
<feature type="signal peptide" evidence="1">
    <location>
        <begin position="1"/>
        <end position="18"/>
    </location>
</feature>
<keyword evidence="1" id="KW-0732">Signal</keyword>